<evidence type="ECO:0000313" key="9">
    <source>
        <dbReference type="EMBL" id="KAJ3623630.1"/>
    </source>
</evidence>
<comment type="function">
    <text evidence="7">May be involved in the degradation of misfolded endoplasmic reticulum (ER) luminal proteins.</text>
</comment>
<feature type="transmembrane region" description="Helical" evidence="7">
    <location>
        <begin position="51"/>
        <end position="70"/>
    </location>
</feature>
<comment type="caution">
    <text evidence="9">The sequence shown here is derived from an EMBL/GenBank/DDBJ whole genome shotgun (WGS) entry which is preliminary data.</text>
</comment>
<sequence length="276" mass="31522">MDGILQSYWELPPITRSYASLCFCTSLLCQLDILNPFILYLNWHKIWSGEVLTFLQFFNSINVSVFLQVWRLLTNFFYYGQFGLEFFFHLFFLVRYTRMLEEGSFRGHPADFLFMLCFGAALLLIISTAVPVLFLGPSLTFMVVYLWGRRNRFIRLSLLGFTFTAPYLPWVLLGLSLLLGHSVLSDTLGICAGHLYYYLEDFYPSISGRRLLKTPILFKWLVEGTNAEPEFRGEGTGSRVEERPRPGGYDWGGSAKPGDGQSSLDSAGKLVGKKED</sequence>
<protein>
    <recommendedName>
        <fullName evidence="7">Derlin</fullName>
    </recommendedName>
</protein>
<dbReference type="GO" id="GO:0005789">
    <property type="term" value="C:endoplasmic reticulum membrane"/>
    <property type="evidence" value="ECO:0007669"/>
    <property type="project" value="UniProtKB-SubCell"/>
</dbReference>
<evidence type="ECO:0000256" key="2">
    <source>
        <dbReference type="ARBA" id="ARBA00008917"/>
    </source>
</evidence>
<comment type="subcellular location">
    <subcellularLocation>
        <location evidence="1 7">Endoplasmic reticulum membrane</location>
        <topology evidence="1 7">Multi-pass membrane protein</topology>
    </subcellularLocation>
</comment>
<dbReference type="PANTHER" id="PTHR11009">
    <property type="entry name" value="DER1-LIKE PROTEIN, DERLIN"/>
    <property type="match status" value="1"/>
</dbReference>
<evidence type="ECO:0000256" key="1">
    <source>
        <dbReference type="ARBA" id="ARBA00004477"/>
    </source>
</evidence>
<evidence type="ECO:0000256" key="4">
    <source>
        <dbReference type="ARBA" id="ARBA00022824"/>
    </source>
</evidence>
<keyword evidence="5 7" id="KW-1133">Transmembrane helix</keyword>
<evidence type="ECO:0000256" key="5">
    <source>
        <dbReference type="ARBA" id="ARBA00022989"/>
    </source>
</evidence>
<keyword evidence="10" id="KW-1185">Reference proteome</keyword>
<dbReference type="InterPro" id="IPR035952">
    <property type="entry name" value="Rhomboid-like_sf"/>
</dbReference>
<keyword evidence="4 7" id="KW-0256">Endoplasmic reticulum</keyword>
<dbReference type="GO" id="GO:0006950">
    <property type="term" value="P:response to stress"/>
    <property type="evidence" value="ECO:0007669"/>
    <property type="project" value="UniProtKB-ARBA"/>
</dbReference>
<proteinExistence type="inferred from homology"/>
<feature type="transmembrane region" description="Helical" evidence="7">
    <location>
        <begin position="114"/>
        <end position="147"/>
    </location>
</feature>
<dbReference type="Pfam" id="PF04511">
    <property type="entry name" value="DER1"/>
    <property type="match status" value="1"/>
</dbReference>
<dbReference type="SUPFAM" id="SSF144091">
    <property type="entry name" value="Rhomboid-like"/>
    <property type="match status" value="1"/>
</dbReference>
<evidence type="ECO:0000256" key="3">
    <source>
        <dbReference type="ARBA" id="ARBA00022692"/>
    </source>
</evidence>
<comment type="similarity">
    <text evidence="2 7">Belongs to the derlin family.</text>
</comment>
<gene>
    <name evidence="9" type="ORF">Zmor_004388</name>
</gene>
<keyword evidence="6 7" id="KW-0472">Membrane</keyword>
<evidence type="ECO:0000256" key="6">
    <source>
        <dbReference type="ARBA" id="ARBA00023136"/>
    </source>
</evidence>
<evidence type="ECO:0000313" key="10">
    <source>
        <dbReference type="Proteomes" id="UP001168821"/>
    </source>
</evidence>
<feature type="compositionally biased region" description="Basic and acidic residues" evidence="8">
    <location>
        <begin position="230"/>
        <end position="245"/>
    </location>
</feature>
<keyword evidence="3 7" id="KW-0812">Transmembrane</keyword>
<dbReference type="EMBL" id="JALNTZ010001738">
    <property type="protein sequence ID" value="KAJ3623630.1"/>
    <property type="molecule type" value="Genomic_DNA"/>
</dbReference>
<dbReference type="InterPro" id="IPR007599">
    <property type="entry name" value="DER1"/>
</dbReference>
<evidence type="ECO:0000256" key="8">
    <source>
        <dbReference type="SAM" id="MobiDB-lite"/>
    </source>
</evidence>
<feature type="transmembrane region" description="Helical" evidence="7">
    <location>
        <begin position="76"/>
        <end position="94"/>
    </location>
</feature>
<name>A0AA38HMG9_9CUCU</name>
<dbReference type="Proteomes" id="UP001168821">
    <property type="component" value="Unassembled WGS sequence"/>
</dbReference>
<feature type="region of interest" description="Disordered" evidence="8">
    <location>
        <begin position="230"/>
        <end position="276"/>
    </location>
</feature>
<reference evidence="9" key="1">
    <citation type="journal article" date="2023" name="G3 (Bethesda)">
        <title>Whole genome assemblies of Zophobas morio and Tenebrio molitor.</title>
        <authorList>
            <person name="Kaur S."/>
            <person name="Stinson S.A."/>
            <person name="diCenzo G.C."/>
        </authorList>
    </citation>
    <scope>NUCLEOTIDE SEQUENCE</scope>
    <source>
        <strain evidence="9">QUZm001</strain>
    </source>
</reference>
<comment type="caution">
    <text evidence="7">Lacks conserved residue(s) required for the propagation of feature annotation.</text>
</comment>
<dbReference type="AlphaFoldDB" id="A0AA38HMG9"/>
<accession>A0AA38HMG9</accession>
<evidence type="ECO:0000256" key="7">
    <source>
        <dbReference type="RuleBase" id="RU363059"/>
    </source>
</evidence>
<organism evidence="9 10">
    <name type="scientific">Zophobas morio</name>
    <dbReference type="NCBI Taxonomy" id="2755281"/>
    <lineage>
        <taxon>Eukaryota</taxon>
        <taxon>Metazoa</taxon>
        <taxon>Ecdysozoa</taxon>
        <taxon>Arthropoda</taxon>
        <taxon>Hexapoda</taxon>
        <taxon>Insecta</taxon>
        <taxon>Pterygota</taxon>
        <taxon>Neoptera</taxon>
        <taxon>Endopterygota</taxon>
        <taxon>Coleoptera</taxon>
        <taxon>Polyphaga</taxon>
        <taxon>Cucujiformia</taxon>
        <taxon>Tenebrionidae</taxon>
        <taxon>Zophobas</taxon>
    </lineage>
</organism>